<sequence length="263" mass="28035">MTRAAAGIVYAVVFILCLVLGIVPTAIFVSVMSGLCCFEFFRMTRLDGKMANERMGIAAAVLFPLSALGDSMLLNALLFALMLAVGIWYVWSPRTRISDVAVTLMGPIYTGFMLSAIVLLRDAVPGFAGALLSVGVCASLWVSDSFAYIVGSRIGKHKMVPKISPKKSWEGFAGGILGSVLIWLILWATHFYKLSLPYALLCGVVVSILGVIGDLIESRIKRGVGVKDSGNLIPGHGGMLDRSDSLIFGCITAQLLLMIGGVL</sequence>
<evidence type="ECO:0000256" key="15">
    <source>
        <dbReference type="ARBA" id="ARBA00023136"/>
    </source>
</evidence>
<feature type="transmembrane region" description="Helical" evidence="24">
    <location>
        <begin position="100"/>
        <end position="120"/>
    </location>
</feature>
<keyword evidence="13 24" id="KW-1133">Transmembrane helix</keyword>
<evidence type="ECO:0000256" key="6">
    <source>
        <dbReference type="ARBA" id="ARBA00012487"/>
    </source>
</evidence>
<comment type="pathway">
    <text evidence="4">Lipid metabolism.</text>
</comment>
<dbReference type="Proteomes" id="UP000225608">
    <property type="component" value="Chromosome"/>
</dbReference>
<comment type="catalytic activity">
    <reaction evidence="1">
        <text>a 1,2-diacyl-sn-glycero-3-phosphate + CTP + H(+) = a CDP-1,2-diacyl-sn-glycerol + diphosphate</text>
        <dbReference type="Rhea" id="RHEA:16229"/>
        <dbReference type="ChEBI" id="CHEBI:15378"/>
        <dbReference type="ChEBI" id="CHEBI:33019"/>
        <dbReference type="ChEBI" id="CHEBI:37563"/>
        <dbReference type="ChEBI" id="CHEBI:58332"/>
        <dbReference type="ChEBI" id="CHEBI:58608"/>
        <dbReference type="EC" id="2.7.7.41"/>
    </reaction>
</comment>
<keyword evidence="12 25" id="KW-0548">Nucleotidyltransferase</keyword>
<feature type="transmembrane region" description="Helical" evidence="24">
    <location>
        <begin position="73"/>
        <end position="91"/>
    </location>
</feature>
<reference evidence="25 26" key="1">
    <citation type="submission" date="2017-10" db="EMBL/GenBank/DDBJ databases">
        <title>Complete genome sequence of Collinsella aerofaciens isolated from the gut of a healthy adult Indian.</title>
        <authorList>
            <person name="Bag S."/>
            <person name="Ghosh T.S."/>
            <person name="Das B."/>
        </authorList>
    </citation>
    <scope>NUCLEOTIDE SEQUENCE [LARGE SCALE GENOMIC DNA]</scope>
    <source>
        <strain evidence="26">indica</strain>
    </source>
</reference>
<evidence type="ECO:0000256" key="19">
    <source>
        <dbReference type="ARBA" id="ARBA00031825"/>
    </source>
</evidence>
<keyword evidence="17" id="KW-1208">Phospholipid metabolism</keyword>
<gene>
    <name evidence="25" type="ORF">CSV91_03430</name>
</gene>
<keyword evidence="14" id="KW-0443">Lipid metabolism</keyword>
<evidence type="ECO:0000256" key="9">
    <source>
        <dbReference type="ARBA" id="ARBA00022516"/>
    </source>
</evidence>
<dbReference type="EC" id="2.7.7.41" evidence="6"/>
<evidence type="ECO:0000256" key="16">
    <source>
        <dbReference type="ARBA" id="ARBA00023209"/>
    </source>
</evidence>
<evidence type="ECO:0000313" key="25">
    <source>
        <dbReference type="EMBL" id="ATP54872.1"/>
    </source>
</evidence>
<keyword evidence="11 24" id="KW-0812">Transmembrane</keyword>
<dbReference type="AlphaFoldDB" id="A0A2D1TZS1"/>
<dbReference type="GO" id="GO:0016024">
    <property type="term" value="P:CDP-diacylglycerol biosynthetic process"/>
    <property type="evidence" value="ECO:0007669"/>
    <property type="project" value="TreeGrafter"/>
</dbReference>
<evidence type="ECO:0000256" key="5">
    <source>
        <dbReference type="ARBA" id="ARBA00010185"/>
    </source>
</evidence>
<dbReference type="Pfam" id="PF01148">
    <property type="entry name" value="CTP_transf_1"/>
    <property type="match status" value="1"/>
</dbReference>
<evidence type="ECO:0000256" key="24">
    <source>
        <dbReference type="SAM" id="Phobius"/>
    </source>
</evidence>
<evidence type="ECO:0000256" key="11">
    <source>
        <dbReference type="ARBA" id="ARBA00022692"/>
    </source>
</evidence>
<evidence type="ECO:0000256" key="23">
    <source>
        <dbReference type="ARBA" id="ARBA00033406"/>
    </source>
</evidence>
<feature type="transmembrane region" description="Helical" evidence="24">
    <location>
        <begin position="126"/>
        <end position="150"/>
    </location>
</feature>
<evidence type="ECO:0000313" key="26">
    <source>
        <dbReference type="Proteomes" id="UP000225608"/>
    </source>
</evidence>
<evidence type="ECO:0000256" key="20">
    <source>
        <dbReference type="ARBA" id="ARBA00032253"/>
    </source>
</evidence>
<name>A0A2D1TZS1_9ACTN</name>
<evidence type="ECO:0000256" key="10">
    <source>
        <dbReference type="ARBA" id="ARBA00022679"/>
    </source>
</evidence>
<dbReference type="GO" id="GO:0004605">
    <property type="term" value="F:phosphatidate cytidylyltransferase activity"/>
    <property type="evidence" value="ECO:0007669"/>
    <property type="project" value="UniProtKB-EC"/>
</dbReference>
<dbReference type="GO" id="GO:0005886">
    <property type="term" value="C:plasma membrane"/>
    <property type="evidence" value="ECO:0007669"/>
    <property type="project" value="UniProtKB-SubCell"/>
</dbReference>
<proteinExistence type="inferred from homology"/>
<keyword evidence="10 25" id="KW-0808">Transferase</keyword>
<comment type="pathway">
    <text evidence="3">Phospholipid metabolism; CDP-diacylglycerol biosynthesis; CDP-diacylglycerol from sn-glycerol 3-phosphate: step 3/3.</text>
</comment>
<comment type="similarity">
    <text evidence="5">Belongs to the CDS family.</text>
</comment>
<evidence type="ECO:0000256" key="1">
    <source>
        <dbReference type="ARBA" id="ARBA00001698"/>
    </source>
</evidence>
<evidence type="ECO:0000256" key="13">
    <source>
        <dbReference type="ARBA" id="ARBA00022989"/>
    </source>
</evidence>
<evidence type="ECO:0000256" key="22">
    <source>
        <dbReference type="ARBA" id="ARBA00032743"/>
    </source>
</evidence>
<evidence type="ECO:0000256" key="12">
    <source>
        <dbReference type="ARBA" id="ARBA00022695"/>
    </source>
</evidence>
<keyword evidence="15 24" id="KW-0472">Membrane</keyword>
<feature type="transmembrane region" description="Helical" evidence="24">
    <location>
        <begin position="6"/>
        <end position="38"/>
    </location>
</feature>
<evidence type="ECO:0000256" key="7">
    <source>
        <dbReference type="ARBA" id="ARBA00019373"/>
    </source>
</evidence>
<dbReference type="PANTHER" id="PTHR46382:SF1">
    <property type="entry name" value="PHOSPHATIDATE CYTIDYLYLTRANSFERASE"/>
    <property type="match status" value="1"/>
</dbReference>
<evidence type="ECO:0000256" key="3">
    <source>
        <dbReference type="ARBA" id="ARBA00005119"/>
    </source>
</evidence>
<evidence type="ECO:0000256" key="21">
    <source>
        <dbReference type="ARBA" id="ARBA00032396"/>
    </source>
</evidence>
<protein>
    <recommendedName>
        <fullName evidence="7">Phosphatidate cytidylyltransferase</fullName>
        <ecNumber evidence="6">2.7.7.41</ecNumber>
    </recommendedName>
    <alternativeName>
        <fullName evidence="20">CDP-DAG synthase</fullName>
    </alternativeName>
    <alternativeName>
        <fullName evidence="22">CDP-DG synthase</fullName>
    </alternativeName>
    <alternativeName>
        <fullName evidence="18">CDP-diacylglycerol synthase</fullName>
    </alternativeName>
    <alternativeName>
        <fullName evidence="21">CDP-diglyceride pyrophosphorylase</fullName>
    </alternativeName>
    <alternativeName>
        <fullName evidence="23">CDP-diglyceride synthase</fullName>
    </alternativeName>
    <alternativeName>
        <fullName evidence="19">CTP:phosphatidate cytidylyltransferase</fullName>
    </alternativeName>
</protein>
<comment type="subcellular location">
    <subcellularLocation>
        <location evidence="2">Cell membrane</location>
        <topology evidence="2">Multi-pass membrane protein</topology>
    </subcellularLocation>
</comment>
<feature type="transmembrane region" description="Helical" evidence="24">
    <location>
        <begin position="198"/>
        <end position="216"/>
    </location>
</feature>
<organism evidence="25 26">
    <name type="scientific">Collinsella aerofaciens</name>
    <dbReference type="NCBI Taxonomy" id="74426"/>
    <lineage>
        <taxon>Bacteria</taxon>
        <taxon>Bacillati</taxon>
        <taxon>Actinomycetota</taxon>
        <taxon>Coriobacteriia</taxon>
        <taxon>Coriobacteriales</taxon>
        <taxon>Coriobacteriaceae</taxon>
        <taxon>Collinsella</taxon>
    </lineage>
</organism>
<dbReference type="EMBL" id="CP024160">
    <property type="protein sequence ID" value="ATP54872.1"/>
    <property type="molecule type" value="Genomic_DNA"/>
</dbReference>
<evidence type="ECO:0000256" key="18">
    <source>
        <dbReference type="ARBA" id="ARBA00029893"/>
    </source>
</evidence>
<dbReference type="PANTHER" id="PTHR46382">
    <property type="entry name" value="PHOSPHATIDATE CYTIDYLYLTRANSFERASE"/>
    <property type="match status" value="1"/>
</dbReference>
<evidence type="ECO:0000256" key="2">
    <source>
        <dbReference type="ARBA" id="ARBA00004651"/>
    </source>
</evidence>
<keyword evidence="8" id="KW-1003">Cell membrane</keyword>
<evidence type="ECO:0000256" key="17">
    <source>
        <dbReference type="ARBA" id="ARBA00023264"/>
    </source>
</evidence>
<keyword evidence="16" id="KW-0594">Phospholipid biosynthesis</keyword>
<dbReference type="KEGG" id="caer:CSV91_03430"/>
<evidence type="ECO:0000256" key="14">
    <source>
        <dbReference type="ARBA" id="ARBA00023098"/>
    </source>
</evidence>
<keyword evidence="9" id="KW-0444">Lipid biosynthesis</keyword>
<evidence type="ECO:0000256" key="8">
    <source>
        <dbReference type="ARBA" id="ARBA00022475"/>
    </source>
</evidence>
<evidence type="ECO:0000256" key="4">
    <source>
        <dbReference type="ARBA" id="ARBA00005189"/>
    </source>
</evidence>
<feature type="transmembrane region" description="Helical" evidence="24">
    <location>
        <begin position="171"/>
        <end position="192"/>
    </location>
</feature>
<accession>A0A2D1TZS1</accession>